<proteinExistence type="predicted"/>
<dbReference type="AlphaFoldDB" id="A0A9W5TCT5"/>
<dbReference type="GO" id="GO:0005524">
    <property type="term" value="F:ATP binding"/>
    <property type="evidence" value="ECO:0007669"/>
    <property type="project" value="UniProtKB-KW"/>
</dbReference>
<gene>
    <name evidence="1" type="ORF">BaOVIS_033280</name>
</gene>
<name>A0A9W5TCT5_BABOV</name>
<evidence type="ECO:0000313" key="2">
    <source>
        <dbReference type="Proteomes" id="UP001057455"/>
    </source>
</evidence>
<evidence type="ECO:0000313" key="1">
    <source>
        <dbReference type="EMBL" id="GFE55924.1"/>
    </source>
</evidence>
<organism evidence="1 2">
    <name type="scientific">Babesia ovis</name>
    <dbReference type="NCBI Taxonomy" id="5869"/>
    <lineage>
        <taxon>Eukaryota</taxon>
        <taxon>Sar</taxon>
        <taxon>Alveolata</taxon>
        <taxon>Apicomplexa</taxon>
        <taxon>Aconoidasida</taxon>
        <taxon>Piroplasmida</taxon>
        <taxon>Babesiidae</taxon>
        <taxon>Babesia</taxon>
    </lineage>
</organism>
<accession>A0A9W5TCT5</accession>
<keyword evidence="2" id="KW-1185">Reference proteome</keyword>
<keyword evidence="1" id="KW-0067">ATP-binding</keyword>
<dbReference type="EMBL" id="BLIY01000025">
    <property type="protein sequence ID" value="GFE55924.1"/>
    <property type="molecule type" value="Genomic_DNA"/>
</dbReference>
<sequence length="145" mass="15979">MLDIKIVSTSAVIDCVALIKVSCPVDAGLMCAVVYLNSATIKFCNRDLTFDPPYPTVQKGITMNSSIPLVLFSSFPMLFNENMRILWSMKQYPLCNARMVLSDHLSIAAYKMASSIDLSDAFSAMLAIMTVDSVAHRNFNVLLLS</sequence>
<protein>
    <submittedName>
        <fullName evidence="1">ABC transporter ATP-binding, putative</fullName>
    </submittedName>
</protein>
<comment type="caution">
    <text evidence="1">The sequence shown here is derived from an EMBL/GenBank/DDBJ whole genome shotgun (WGS) entry which is preliminary data.</text>
</comment>
<keyword evidence="1" id="KW-0547">Nucleotide-binding</keyword>
<reference evidence="1" key="1">
    <citation type="submission" date="2019-12" db="EMBL/GenBank/DDBJ databases">
        <title>Genome sequence of Babesia ovis.</title>
        <authorList>
            <person name="Yamagishi J."/>
            <person name="Sevinc F."/>
            <person name="Xuan X."/>
        </authorList>
    </citation>
    <scope>NUCLEOTIDE SEQUENCE</scope>
    <source>
        <strain evidence="1">Selcuk</strain>
    </source>
</reference>
<dbReference type="Proteomes" id="UP001057455">
    <property type="component" value="Unassembled WGS sequence"/>
</dbReference>